<evidence type="ECO:0000256" key="4">
    <source>
        <dbReference type="ARBA" id="ARBA00022741"/>
    </source>
</evidence>
<evidence type="ECO:0000256" key="5">
    <source>
        <dbReference type="ARBA" id="ARBA00022777"/>
    </source>
</evidence>
<keyword evidence="5 9" id="KW-0418">Kinase</keyword>
<dbReference type="PANTHER" id="PTHR43065:SF46">
    <property type="entry name" value="C4-DICARBOXYLATE TRANSPORT SENSOR PROTEIN DCTB"/>
    <property type="match status" value="1"/>
</dbReference>
<evidence type="ECO:0000256" key="3">
    <source>
        <dbReference type="ARBA" id="ARBA00022679"/>
    </source>
</evidence>
<dbReference type="InterPro" id="IPR005467">
    <property type="entry name" value="His_kinase_dom"/>
</dbReference>
<keyword evidence="4" id="KW-0547">Nucleotide-binding</keyword>
<evidence type="ECO:0000256" key="6">
    <source>
        <dbReference type="ARBA" id="ARBA00022840"/>
    </source>
</evidence>
<dbReference type="EC" id="2.7.13.3" evidence="2"/>
<dbReference type="GO" id="GO:0004673">
    <property type="term" value="F:protein histidine kinase activity"/>
    <property type="evidence" value="ECO:0007669"/>
    <property type="project" value="UniProtKB-EC"/>
</dbReference>
<dbReference type="GO" id="GO:0000160">
    <property type="term" value="P:phosphorelay signal transduction system"/>
    <property type="evidence" value="ECO:0007669"/>
    <property type="project" value="UniProtKB-KW"/>
</dbReference>
<evidence type="ECO:0000259" key="8">
    <source>
        <dbReference type="PROSITE" id="PS50109"/>
    </source>
</evidence>
<keyword evidence="3" id="KW-0808">Transferase</keyword>
<dbReference type="InterPro" id="IPR003594">
    <property type="entry name" value="HATPase_dom"/>
</dbReference>
<sequence length="167" mass="17198">MLKTHSTRSISITAAVLTATAIRRRAAMLAFATASALVLAIPFAATVRAEPAATGFVRTELQQVVVNLVVNAIHAMPDGGRLTIVTRDGERSGRTGVEIVVSDTGVGMAADVVAKAFDPFFTTKRQEGTGLGLSISQTLVTRQGGAISATSSPGSGASFTIWLPEAA</sequence>
<keyword evidence="7" id="KW-0902">Two-component regulatory system</keyword>
<dbReference type="InterPro" id="IPR004358">
    <property type="entry name" value="Sig_transdc_His_kin-like_C"/>
</dbReference>
<dbReference type="Gene3D" id="3.30.565.10">
    <property type="entry name" value="Histidine kinase-like ATPase, C-terminal domain"/>
    <property type="match status" value="1"/>
</dbReference>
<proteinExistence type="predicted"/>
<dbReference type="PANTHER" id="PTHR43065">
    <property type="entry name" value="SENSOR HISTIDINE KINASE"/>
    <property type="match status" value="1"/>
</dbReference>
<protein>
    <recommendedName>
        <fullName evidence="2">histidine kinase</fullName>
        <ecNumber evidence="2">2.7.13.3</ecNumber>
    </recommendedName>
</protein>
<dbReference type="EMBL" id="OBQD01000003">
    <property type="protein sequence ID" value="SOC36733.1"/>
    <property type="molecule type" value="Genomic_DNA"/>
</dbReference>
<dbReference type="PRINTS" id="PR00344">
    <property type="entry name" value="BCTRLSENSOR"/>
</dbReference>
<dbReference type="OrthoDB" id="9796100at2"/>
<organism evidence="9 10">
    <name type="scientific">Rhizobium subbaraonis</name>
    <dbReference type="NCBI Taxonomy" id="908946"/>
    <lineage>
        <taxon>Bacteria</taxon>
        <taxon>Pseudomonadati</taxon>
        <taxon>Pseudomonadota</taxon>
        <taxon>Alphaproteobacteria</taxon>
        <taxon>Hyphomicrobiales</taxon>
        <taxon>Rhizobiaceae</taxon>
        <taxon>Rhizobium/Agrobacterium group</taxon>
        <taxon>Rhizobium</taxon>
    </lineage>
</organism>
<dbReference type="SUPFAM" id="SSF55874">
    <property type="entry name" value="ATPase domain of HSP90 chaperone/DNA topoisomerase II/histidine kinase"/>
    <property type="match status" value="1"/>
</dbReference>
<evidence type="ECO:0000256" key="1">
    <source>
        <dbReference type="ARBA" id="ARBA00000085"/>
    </source>
</evidence>
<evidence type="ECO:0000313" key="10">
    <source>
        <dbReference type="Proteomes" id="UP000219167"/>
    </source>
</evidence>
<evidence type="ECO:0000256" key="2">
    <source>
        <dbReference type="ARBA" id="ARBA00012438"/>
    </source>
</evidence>
<dbReference type="PROSITE" id="PS50109">
    <property type="entry name" value="HIS_KIN"/>
    <property type="match status" value="1"/>
</dbReference>
<comment type="catalytic activity">
    <reaction evidence="1">
        <text>ATP + protein L-histidine = ADP + protein N-phospho-L-histidine.</text>
        <dbReference type="EC" id="2.7.13.3"/>
    </reaction>
</comment>
<dbReference type="AlphaFoldDB" id="A0A285U4T8"/>
<feature type="domain" description="Histidine kinase" evidence="8">
    <location>
        <begin position="60"/>
        <end position="167"/>
    </location>
</feature>
<dbReference type="Proteomes" id="UP000219167">
    <property type="component" value="Unassembled WGS sequence"/>
</dbReference>
<dbReference type="SMART" id="SM00387">
    <property type="entry name" value="HATPase_c"/>
    <property type="match status" value="1"/>
</dbReference>
<keyword evidence="10" id="KW-1185">Reference proteome</keyword>
<evidence type="ECO:0000256" key="7">
    <source>
        <dbReference type="ARBA" id="ARBA00023012"/>
    </source>
</evidence>
<accession>A0A285U4T8</accession>
<dbReference type="GO" id="GO:0005524">
    <property type="term" value="F:ATP binding"/>
    <property type="evidence" value="ECO:0007669"/>
    <property type="project" value="UniProtKB-KW"/>
</dbReference>
<gene>
    <name evidence="9" type="ORF">SAMN05892877_10371</name>
</gene>
<name>A0A285U4T8_9HYPH</name>
<evidence type="ECO:0000313" key="9">
    <source>
        <dbReference type="EMBL" id="SOC36733.1"/>
    </source>
</evidence>
<reference evidence="9 10" key="1">
    <citation type="submission" date="2017-08" db="EMBL/GenBank/DDBJ databases">
        <authorList>
            <person name="de Groot N.N."/>
        </authorList>
    </citation>
    <scope>NUCLEOTIDE SEQUENCE [LARGE SCALE GENOMIC DNA]</scope>
    <source>
        <strain evidence="9 10">JC85</strain>
    </source>
</reference>
<dbReference type="InterPro" id="IPR036890">
    <property type="entry name" value="HATPase_C_sf"/>
</dbReference>
<dbReference type="RefSeq" id="WP_097137470.1">
    <property type="nucleotide sequence ID" value="NZ_OBQD01000003.1"/>
</dbReference>
<dbReference type="Pfam" id="PF02518">
    <property type="entry name" value="HATPase_c"/>
    <property type="match status" value="1"/>
</dbReference>
<keyword evidence="6" id="KW-0067">ATP-binding</keyword>